<accession>A8NEY8</accession>
<feature type="region of interest" description="Disordered" evidence="1">
    <location>
        <begin position="1"/>
        <end position="35"/>
    </location>
</feature>
<dbReference type="VEuPathDB" id="FungiDB:CC1G_01228"/>
<feature type="compositionally biased region" description="Low complexity" evidence="1">
    <location>
        <begin position="543"/>
        <end position="555"/>
    </location>
</feature>
<dbReference type="RefSeq" id="XP_001833166.2">
    <property type="nucleotide sequence ID" value="XM_001833114.2"/>
</dbReference>
<evidence type="ECO:0008006" key="4">
    <source>
        <dbReference type="Google" id="ProtNLM"/>
    </source>
</evidence>
<comment type="caution">
    <text evidence="2">The sequence shown here is derived from an EMBL/GenBank/DDBJ whole genome shotgun (WGS) entry which is preliminary data.</text>
</comment>
<feature type="region of interest" description="Disordered" evidence="1">
    <location>
        <begin position="323"/>
        <end position="356"/>
    </location>
</feature>
<evidence type="ECO:0000313" key="2">
    <source>
        <dbReference type="EMBL" id="EAU88855.2"/>
    </source>
</evidence>
<dbReference type="Proteomes" id="UP000001861">
    <property type="component" value="Unassembled WGS sequence"/>
</dbReference>
<keyword evidence="3" id="KW-1185">Reference proteome</keyword>
<dbReference type="EMBL" id="AACS02000002">
    <property type="protein sequence ID" value="EAU88855.2"/>
    <property type="molecule type" value="Genomic_DNA"/>
</dbReference>
<dbReference type="HOGENOM" id="CLU_027151_0_0_1"/>
<proteinExistence type="predicted"/>
<sequence>MSSTNESQQQAFRSLIESVTNVDTGSSGPKTNLSPEAIQRLSERLSEIVGFDAIQDFTPKRNERGELVNEEGLPIVDITEPVPGNESEELIFMDRDPIVKLDQVAPSVRERLSQHRERLLDMLEAEERAEEEKEREKERAEIAEIARKRAEAAANEKKRLAAAKEMQKRMGKALIKNLGESRAKDEREKEIQRLKDEESDAKRKAASASVAKKTVTFAPGVASGDDEYREQSWGDVIPGQLKPVSRPTMKMNVVERVPVSKPLRSPLPPTRSERDSDDESDLDDQSLDGGSDQELEEETDLDYASLQRQVELEYLQKRAAIGQAAATAMQELSSQTETPATETEESVGISFKESQKPAVSQFRANKLASAYGASNPTSVVPVATAKTIQKSIRTGKLDEDGNLVGGEDDSASELEDEGMQEVLQLLRKGEVYNLGPNGEYIHTVHPQDAARGTGTSSAPRVDDPSKTLPPLNTKNPVSKFKVSRAAAGRPSDSVQSLSPSPTPVSDLNRSSPKTASPTAQAAPKLSEGLSTTSLNPMSMIVDSSSFAPSPGSSTSRASFSMIVESPSFPPTGGMKGPNGTFTTPVQGSLPPRTSRPDRPPTVIASTVRESKPITKPPAPSSESSTPAKVSKFKRDRTR</sequence>
<feature type="compositionally biased region" description="Low complexity" evidence="1">
    <location>
        <begin position="206"/>
        <end position="216"/>
    </location>
</feature>
<reference evidence="2 3" key="1">
    <citation type="journal article" date="2010" name="Proc. Natl. Acad. Sci. U.S.A.">
        <title>Insights into evolution of multicellular fungi from the assembled chromosomes of the mushroom Coprinopsis cinerea (Coprinus cinereus).</title>
        <authorList>
            <person name="Stajich J.E."/>
            <person name="Wilke S.K."/>
            <person name="Ahren D."/>
            <person name="Au C.H."/>
            <person name="Birren B.W."/>
            <person name="Borodovsky M."/>
            <person name="Burns C."/>
            <person name="Canback B."/>
            <person name="Casselton L.A."/>
            <person name="Cheng C.K."/>
            <person name="Deng J."/>
            <person name="Dietrich F.S."/>
            <person name="Fargo D.C."/>
            <person name="Farman M.L."/>
            <person name="Gathman A.C."/>
            <person name="Goldberg J."/>
            <person name="Guigo R."/>
            <person name="Hoegger P.J."/>
            <person name="Hooker J.B."/>
            <person name="Huggins A."/>
            <person name="James T.Y."/>
            <person name="Kamada T."/>
            <person name="Kilaru S."/>
            <person name="Kodira C."/>
            <person name="Kues U."/>
            <person name="Kupfer D."/>
            <person name="Kwan H.S."/>
            <person name="Lomsadze A."/>
            <person name="Li W."/>
            <person name="Lilly W.W."/>
            <person name="Ma L.J."/>
            <person name="Mackey A.J."/>
            <person name="Manning G."/>
            <person name="Martin F."/>
            <person name="Muraguchi H."/>
            <person name="Natvig D.O."/>
            <person name="Palmerini H."/>
            <person name="Ramesh M.A."/>
            <person name="Rehmeyer C.J."/>
            <person name="Roe B.A."/>
            <person name="Shenoy N."/>
            <person name="Stanke M."/>
            <person name="Ter-Hovhannisyan V."/>
            <person name="Tunlid A."/>
            <person name="Velagapudi R."/>
            <person name="Vision T.J."/>
            <person name="Zeng Q."/>
            <person name="Zolan M.E."/>
            <person name="Pukkila P.J."/>
        </authorList>
    </citation>
    <scope>NUCLEOTIDE SEQUENCE [LARGE SCALE GENOMIC DNA]</scope>
    <source>
        <strain evidence="3">Okayama-7 / 130 / ATCC MYA-4618 / FGSC 9003</strain>
    </source>
</reference>
<evidence type="ECO:0000313" key="3">
    <source>
        <dbReference type="Proteomes" id="UP000001861"/>
    </source>
</evidence>
<feature type="compositionally biased region" description="Basic and acidic residues" evidence="1">
    <location>
        <begin position="179"/>
        <end position="203"/>
    </location>
</feature>
<feature type="region of interest" description="Disordered" evidence="1">
    <location>
        <begin position="395"/>
        <end position="417"/>
    </location>
</feature>
<feature type="region of interest" description="Disordered" evidence="1">
    <location>
        <begin position="438"/>
        <end position="638"/>
    </location>
</feature>
<feature type="compositionally biased region" description="Acidic residues" evidence="1">
    <location>
        <begin position="406"/>
        <end position="417"/>
    </location>
</feature>
<dbReference type="GeneID" id="6009660"/>
<evidence type="ECO:0000256" key="1">
    <source>
        <dbReference type="SAM" id="MobiDB-lite"/>
    </source>
</evidence>
<feature type="compositionally biased region" description="Acidic residues" evidence="1">
    <location>
        <begin position="275"/>
        <end position="301"/>
    </location>
</feature>
<feature type="compositionally biased region" description="Polar residues" evidence="1">
    <location>
        <begin position="492"/>
        <end position="519"/>
    </location>
</feature>
<dbReference type="InParanoid" id="A8NEY8"/>
<gene>
    <name evidence="2" type="ORF">CC1G_01228</name>
</gene>
<organism evidence="2 3">
    <name type="scientific">Coprinopsis cinerea (strain Okayama-7 / 130 / ATCC MYA-4618 / FGSC 9003)</name>
    <name type="common">Inky cap fungus</name>
    <name type="synonym">Hormographiella aspergillata</name>
    <dbReference type="NCBI Taxonomy" id="240176"/>
    <lineage>
        <taxon>Eukaryota</taxon>
        <taxon>Fungi</taxon>
        <taxon>Dikarya</taxon>
        <taxon>Basidiomycota</taxon>
        <taxon>Agaricomycotina</taxon>
        <taxon>Agaricomycetes</taxon>
        <taxon>Agaricomycetidae</taxon>
        <taxon>Agaricales</taxon>
        <taxon>Agaricineae</taxon>
        <taxon>Psathyrellaceae</taxon>
        <taxon>Coprinopsis</taxon>
    </lineage>
</organism>
<name>A8NEY8_COPC7</name>
<feature type="compositionally biased region" description="Polar residues" evidence="1">
    <location>
        <begin position="1"/>
        <end position="34"/>
    </location>
</feature>
<dbReference type="AlphaFoldDB" id="A8NEY8"/>
<protein>
    <recommendedName>
        <fullName evidence="4">DUF3835 domain-containing protein</fullName>
    </recommendedName>
</protein>
<dbReference type="eggNOG" id="ENOG502SIW5">
    <property type="taxonomic scope" value="Eukaryota"/>
</dbReference>
<dbReference type="OrthoDB" id="21413at2759"/>
<dbReference type="OMA" id="DYAQHQR"/>
<feature type="compositionally biased region" description="Polar residues" evidence="1">
    <location>
        <begin position="330"/>
        <end position="341"/>
    </location>
</feature>
<dbReference type="KEGG" id="cci:CC1G_01228"/>
<feature type="region of interest" description="Disordered" evidence="1">
    <location>
        <begin position="173"/>
        <end position="302"/>
    </location>
</feature>